<organism evidence="2 3">
    <name type="scientific">Bimuria novae-zelandiae CBS 107.79</name>
    <dbReference type="NCBI Taxonomy" id="1447943"/>
    <lineage>
        <taxon>Eukaryota</taxon>
        <taxon>Fungi</taxon>
        <taxon>Dikarya</taxon>
        <taxon>Ascomycota</taxon>
        <taxon>Pezizomycotina</taxon>
        <taxon>Dothideomycetes</taxon>
        <taxon>Pleosporomycetidae</taxon>
        <taxon>Pleosporales</taxon>
        <taxon>Massarineae</taxon>
        <taxon>Didymosphaeriaceae</taxon>
        <taxon>Bimuria</taxon>
    </lineage>
</organism>
<proteinExistence type="predicted"/>
<sequence>MTFGVMVRAALSSVLLPPLLPLLPPLLPFGSRASRMMPAARASISGASDFASTSVPAAASGCATGAGLAKARAAKKRVVAAANFILMLKVGKTDEYWECECD</sequence>
<accession>A0A6A5VSX0</accession>
<dbReference type="Proteomes" id="UP000800036">
    <property type="component" value="Unassembled WGS sequence"/>
</dbReference>
<dbReference type="EMBL" id="ML976657">
    <property type="protein sequence ID" value="KAF1979828.1"/>
    <property type="molecule type" value="Genomic_DNA"/>
</dbReference>
<name>A0A6A5VSX0_9PLEO</name>
<dbReference type="AlphaFoldDB" id="A0A6A5VSX0"/>
<protein>
    <recommendedName>
        <fullName evidence="4">Secreted protein</fullName>
    </recommendedName>
</protein>
<evidence type="ECO:0000313" key="3">
    <source>
        <dbReference type="Proteomes" id="UP000800036"/>
    </source>
</evidence>
<feature type="chain" id="PRO_5025368351" description="Secreted protein" evidence="1">
    <location>
        <begin position="22"/>
        <end position="102"/>
    </location>
</feature>
<evidence type="ECO:0000313" key="2">
    <source>
        <dbReference type="EMBL" id="KAF1979828.1"/>
    </source>
</evidence>
<keyword evidence="3" id="KW-1185">Reference proteome</keyword>
<gene>
    <name evidence="2" type="ORF">BU23DRAFT_106551</name>
</gene>
<keyword evidence="1" id="KW-0732">Signal</keyword>
<evidence type="ECO:0008006" key="4">
    <source>
        <dbReference type="Google" id="ProtNLM"/>
    </source>
</evidence>
<evidence type="ECO:0000256" key="1">
    <source>
        <dbReference type="SAM" id="SignalP"/>
    </source>
</evidence>
<reference evidence="2" key="1">
    <citation type="journal article" date="2020" name="Stud. Mycol.">
        <title>101 Dothideomycetes genomes: a test case for predicting lifestyles and emergence of pathogens.</title>
        <authorList>
            <person name="Haridas S."/>
            <person name="Albert R."/>
            <person name="Binder M."/>
            <person name="Bloem J."/>
            <person name="Labutti K."/>
            <person name="Salamov A."/>
            <person name="Andreopoulos B."/>
            <person name="Baker S."/>
            <person name="Barry K."/>
            <person name="Bills G."/>
            <person name="Bluhm B."/>
            <person name="Cannon C."/>
            <person name="Castanera R."/>
            <person name="Culley D."/>
            <person name="Daum C."/>
            <person name="Ezra D."/>
            <person name="Gonzalez J."/>
            <person name="Henrissat B."/>
            <person name="Kuo A."/>
            <person name="Liang C."/>
            <person name="Lipzen A."/>
            <person name="Lutzoni F."/>
            <person name="Magnuson J."/>
            <person name="Mondo S."/>
            <person name="Nolan M."/>
            <person name="Ohm R."/>
            <person name="Pangilinan J."/>
            <person name="Park H.-J."/>
            <person name="Ramirez L."/>
            <person name="Alfaro M."/>
            <person name="Sun H."/>
            <person name="Tritt A."/>
            <person name="Yoshinaga Y."/>
            <person name="Zwiers L.-H."/>
            <person name="Turgeon B."/>
            <person name="Goodwin S."/>
            <person name="Spatafora J."/>
            <person name="Crous P."/>
            <person name="Grigoriev I."/>
        </authorList>
    </citation>
    <scope>NUCLEOTIDE SEQUENCE</scope>
    <source>
        <strain evidence="2">CBS 107.79</strain>
    </source>
</reference>
<feature type="signal peptide" evidence="1">
    <location>
        <begin position="1"/>
        <end position="21"/>
    </location>
</feature>